<dbReference type="EMBL" id="VJWE01000016">
    <property type="protein sequence ID" value="TWG34828.1"/>
    <property type="molecule type" value="Genomic_DNA"/>
</dbReference>
<dbReference type="AlphaFoldDB" id="A0A561XFD4"/>
<gene>
    <name evidence="1" type="ORF">ATF69_3843</name>
</gene>
<sequence>MSPTLEPIHRLAQGVRVHGPALLSGMPEPHDELMSLVWGPRFDREHAMGLVARQPSVAAHTLPALLAAADHFDALHAGAQGRLRRLIVRHRALCAAGASVDTALGERA</sequence>
<reference evidence="1 2" key="1">
    <citation type="journal article" date="2015" name="Stand. Genomic Sci.">
        <title>Genomic Encyclopedia of Bacterial and Archaeal Type Strains, Phase III: the genomes of soil and plant-associated and newly described type strains.</title>
        <authorList>
            <person name="Whitman W.B."/>
            <person name="Woyke T."/>
            <person name="Klenk H.P."/>
            <person name="Zhou Y."/>
            <person name="Lilburn T.G."/>
            <person name="Beck B.J."/>
            <person name="De Vos P."/>
            <person name="Vandamme P."/>
            <person name="Eisen J.A."/>
            <person name="Garrity G."/>
            <person name="Hugenholtz P."/>
            <person name="Kyrpides N.C."/>
        </authorList>
    </citation>
    <scope>NUCLEOTIDE SEQUENCE [LARGE SCALE GENOMIC DNA]</scope>
    <source>
        <strain evidence="1 2">DSM 64</strain>
    </source>
</reference>
<proteinExistence type="predicted"/>
<dbReference type="Proteomes" id="UP000321485">
    <property type="component" value="Unassembled WGS sequence"/>
</dbReference>
<accession>A0A561XFD4</accession>
<dbReference type="GeneID" id="51112887"/>
<evidence type="ECO:0000313" key="2">
    <source>
        <dbReference type="Proteomes" id="UP000321485"/>
    </source>
</evidence>
<name>A0A561XFD4_ACIDE</name>
<organism evidence="1 2">
    <name type="scientific">Acidovorax delafieldii</name>
    <name type="common">Pseudomonas delafieldii</name>
    <dbReference type="NCBI Taxonomy" id="47920"/>
    <lineage>
        <taxon>Bacteria</taxon>
        <taxon>Pseudomonadati</taxon>
        <taxon>Pseudomonadota</taxon>
        <taxon>Betaproteobacteria</taxon>
        <taxon>Burkholderiales</taxon>
        <taxon>Comamonadaceae</taxon>
        <taxon>Acidovorax</taxon>
    </lineage>
</organism>
<protein>
    <submittedName>
        <fullName evidence="1">Uncharacterized protein</fullName>
    </submittedName>
</protein>
<dbReference type="RefSeq" id="WP_056065068.1">
    <property type="nucleotide sequence ID" value="NZ_CAXUSK020000001.1"/>
</dbReference>
<comment type="caution">
    <text evidence="1">The sequence shown here is derived from an EMBL/GenBank/DDBJ whole genome shotgun (WGS) entry which is preliminary data.</text>
</comment>
<evidence type="ECO:0000313" key="1">
    <source>
        <dbReference type="EMBL" id="TWG34828.1"/>
    </source>
</evidence>